<keyword evidence="3" id="KW-1185">Reference proteome</keyword>
<proteinExistence type="predicted"/>
<name>A0A086TLX3_9FUNG</name>
<dbReference type="OrthoDB" id="2382887at2759"/>
<gene>
    <name evidence="2" type="ORF">MVEG_10988</name>
</gene>
<feature type="compositionally biased region" description="Basic and acidic residues" evidence="1">
    <location>
        <begin position="102"/>
        <end position="112"/>
    </location>
</feature>
<protein>
    <submittedName>
        <fullName evidence="2">Uncharacterized protein</fullName>
    </submittedName>
</protein>
<accession>A0A086TLX3</accession>
<evidence type="ECO:0000313" key="3">
    <source>
        <dbReference type="Proteomes" id="UP000243308"/>
    </source>
</evidence>
<dbReference type="AlphaFoldDB" id="A0A086TLX3"/>
<reference evidence="2 3" key="1">
    <citation type="submission" date="2011-02" db="EMBL/GenBank/DDBJ databases">
        <title>The Genome Sequence of Mortierella verticillata NRRL 6337.</title>
        <authorList>
            <consortium name="The Broad Institute Genome Sequencing Platform"/>
            <person name="Russ C."/>
            <person name="Cuomo C."/>
            <person name="Burger G."/>
            <person name="Gray M.W."/>
            <person name="Holland P.W.H."/>
            <person name="King N."/>
            <person name="Lang F.B.F."/>
            <person name="Roger A.J."/>
            <person name="Ruiz-Trillo I."/>
            <person name="Young S.K."/>
            <person name="Zeng Q."/>
            <person name="Gargeya S."/>
            <person name="Alvarado L."/>
            <person name="Berlin A."/>
            <person name="Chapman S.B."/>
            <person name="Chen Z."/>
            <person name="Freedman E."/>
            <person name="Gellesch M."/>
            <person name="Goldberg J."/>
            <person name="Griggs A."/>
            <person name="Gujja S."/>
            <person name="Heilman E."/>
            <person name="Heiman D."/>
            <person name="Howarth C."/>
            <person name="Mehta T."/>
            <person name="Neiman D."/>
            <person name="Pearson M."/>
            <person name="Roberts A."/>
            <person name="Saif S."/>
            <person name="Shea T."/>
            <person name="Shenoy N."/>
            <person name="Sisk P."/>
            <person name="Stolte C."/>
            <person name="Sykes S."/>
            <person name="White J."/>
            <person name="Yandava C."/>
            <person name="Haas B."/>
            <person name="Nusbaum C."/>
            <person name="Birren B."/>
        </authorList>
    </citation>
    <scope>NUCLEOTIDE SEQUENCE [LARGE SCALE GENOMIC DNA]</scope>
    <source>
        <strain evidence="2 3">NRRL 6337</strain>
    </source>
</reference>
<feature type="region of interest" description="Disordered" evidence="1">
    <location>
        <begin position="82"/>
        <end position="112"/>
    </location>
</feature>
<feature type="region of interest" description="Disordered" evidence="1">
    <location>
        <begin position="248"/>
        <end position="275"/>
    </location>
</feature>
<organism evidence="2 3">
    <name type="scientific">Podila verticillata NRRL 6337</name>
    <dbReference type="NCBI Taxonomy" id="1069443"/>
    <lineage>
        <taxon>Eukaryota</taxon>
        <taxon>Fungi</taxon>
        <taxon>Fungi incertae sedis</taxon>
        <taxon>Mucoromycota</taxon>
        <taxon>Mortierellomycotina</taxon>
        <taxon>Mortierellomycetes</taxon>
        <taxon>Mortierellales</taxon>
        <taxon>Mortierellaceae</taxon>
        <taxon>Podila</taxon>
    </lineage>
</organism>
<sequence length="312" mass="35083">MALSSATLPLEQDAQHEPWRPFPGCIEDIGVKVERDPYVHVYHKTVVDPEKFQRARRYCSNMLSNGLFDWRGEEYQLRHLPQKDQDTTVTSIPDDDSVMADNRTRNDTASDRDRSFNIGVGINNYTSNAFHHNVSLTESNKEHTNRGSTHNNEPCTPIIVEKNRIESDEEVGETMDEDEDELMIPSKHLANCQKARELLATNKNEKIKTEEAPHAIIHLERSPKLDENTSPPTPTIEIMSEILTWTCSTVSDGPTPGQRPTSPTSPAPFPQFSSPILSPVHNVYSGSQEYLDILFKDMAPSSSPKSLLGSED</sequence>
<evidence type="ECO:0000256" key="1">
    <source>
        <dbReference type="SAM" id="MobiDB-lite"/>
    </source>
</evidence>
<dbReference type="EMBL" id="KN042429">
    <property type="protein sequence ID" value="KFH62950.1"/>
    <property type="molecule type" value="Genomic_DNA"/>
</dbReference>
<feature type="compositionally biased region" description="Polar residues" evidence="1">
    <location>
        <begin position="248"/>
        <end position="262"/>
    </location>
</feature>
<evidence type="ECO:0000313" key="2">
    <source>
        <dbReference type="EMBL" id="KFH62950.1"/>
    </source>
</evidence>
<dbReference type="Proteomes" id="UP000243308">
    <property type="component" value="Unassembled WGS sequence"/>
</dbReference>